<dbReference type="Pfam" id="PF00589">
    <property type="entry name" value="Phage_integrase"/>
    <property type="match status" value="1"/>
</dbReference>
<dbReference type="EMBL" id="CAJB01000212">
    <property type="protein sequence ID" value="CCH78442.1"/>
    <property type="molecule type" value="Genomic_DNA"/>
</dbReference>
<comment type="caution">
    <text evidence="5">The sequence shown here is derived from an EMBL/GenBank/DDBJ whole genome shotgun (WGS) entry which is preliminary data.</text>
</comment>
<sequence>MADGGVGQVDAMSGLRDLMDDYLATRRALGFKLVAPGKALDAFVGWMEEAGEPTIRGDLATAWASQFSRGTVLERLNYVRQFAEHVAWFDSATEVPVLDGRPYGAHRPRPLIFTSAQIDTMLAAAGRLTPQVRAASWQTLLGLLAVTGMRISEARNLNDDDITVDESGDGSGWARVTDTKFGKSRLVPLHKSTMDAIRRYQRQRDRAFPVPKTTAVFVARRGTRIARSTAGNTFREIRETAGLAGGPTEPAARLHDFRHSFATSTLIGHIRTGGDIDAMMPVLSAFLGHVGPEATYWYLSNTPELAAALAERIQASGAGDE</sequence>
<dbReference type="PANTHER" id="PTHR30349:SF41">
    <property type="entry name" value="INTEGRASE_RECOMBINASE PROTEIN MJ0367-RELATED"/>
    <property type="match status" value="1"/>
</dbReference>
<feature type="domain" description="Tyr recombinase" evidence="4">
    <location>
        <begin position="108"/>
        <end position="311"/>
    </location>
</feature>
<dbReference type="PROSITE" id="PS51898">
    <property type="entry name" value="TYR_RECOMBINASE"/>
    <property type="match status" value="1"/>
</dbReference>
<dbReference type="InterPro" id="IPR013762">
    <property type="entry name" value="Integrase-like_cat_sf"/>
</dbReference>
<comment type="similarity">
    <text evidence="1">Belongs to the 'phage' integrase family.</text>
</comment>
<dbReference type="InterPro" id="IPR011010">
    <property type="entry name" value="DNA_brk_join_enz"/>
</dbReference>
<keyword evidence="3" id="KW-0233">DNA recombination</keyword>
<evidence type="ECO:0000256" key="3">
    <source>
        <dbReference type="ARBA" id="ARBA00023172"/>
    </source>
</evidence>
<reference evidence="5 6" key="1">
    <citation type="journal article" date="2013" name="ISME J.">
        <title>A metabolic model for members of the genus Tetrasphaera involved in enhanced biological phosphorus removal.</title>
        <authorList>
            <person name="Kristiansen R."/>
            <person name="Nguyen H.T.T."/>
            <person name="Saunders A.M."/>
            <person name="Nielsen J.L."/>
            <person name="Wimmer R."/>
            <person name="Le V.Q."/>
            <person name="McIlroy S.J."/>
            <person name="Petrovski S."/>
            <person name="Seviour R.J."/>
            <person name="Calteau A."/>
            <person name="Nielsen K.L."/>
            <person name="Nielsen P.H."/>
        </authorList>
    </citation>
    <scope>NUCLEOTIDE SEQUENCE [LARGE SCALE GENOMIC DNA]</scope>
    <source>
        <strain evidence="5 6">T1-X7</strain>
    </source>
</reference>
<dbReference type="OrthoDB" id="5464621at2"/>
<evidence type="ECO:0000256" key="2">
    <source>
        <dbReference type="ARBA" id="ARBA00023125"/>
    </source>
</evidence>
<dbReference type="GO" id="GO:0003677">
    <property type="term" value="F:DNA binding"/>
    <property type="evidence" value="ECO:0007669"/>
    <property type="project" value="UniProtKB-KW"/>
</dbReference>
<dbReference type="PANTHER" id="PTHR30349">
    <property type="entry name" value="PHAGE INTEGRASE-RELATED"/>
    <property type="match status" value="1"/>
</dbReference>
<dbReference type="AlphaFoldDB" id="A0A077LZZ1"/>
<keyword evidence="2" id="KW-0238">DNA-binding</keyword>
<keyword evidence="6" id="KW-1185">Reference proteome</keyword>
<dbReference type="Proteomes" id="UP000035721">
    <property type="component" value="Unassembled WGS sequence"/>
</dbReference>
<evidence type="ECO:0000259" key="4">
    <source>
        <dbReference type="PROSITE" id="PS51898"/>
    </source>
</evidence>
<accession>A0A077LZZ1</accession>
<dbReference type="GO" id="GO:0006310">
    <property type="term" value="P:DNA recombination"/>
    <property type="evidence" value="ECO:0007669"/>
    <property type="project" value="UniProtKB-KW"/>
</dbReference>
<proteinExistence type="inferred from homology"/>
<dbReference type="STRING" id="1194083.BN12_290017"/>
<dbReference type="InterPro" id="IPR050090">
    <property type="entry name" value="Tyrosine_recombinase_XerCD"/>
</dbReference>
<evidence type="ECO:0000256" key="1">
    <source>
        <dbReference type="ARBA" id="ARBA00008857"/>
    </source>
</evidence>
<gene>
    <name evidence="5" type="ORF">BN12_290017</name>
</gene>
<dbReference type="GO" id="GO:0015074">
    <property type="term" value="P:DNA integration"/>
    <property type="evidence" value="ECO:0007669"/>
    <property type="project" value="InterPro"/>
</dbReference>
<organism evidence="5 6">
    <name type="scientific">Nostocoides japonicum T1-X7</name>
    <dbReference type="NCBI Taxonomy" id="1194083"/>
    <lineage>
        <taxon>Bacteria</taxon>
        <taxon>Bacillati</taxon>
        <taxon>Actinomycetota</taxon>
        <taxon>Actinomycetes</taxon>
        <taxon>Micrococcales</taxon>
        <taxon>Intrasporangiaceae</taxon>
        <taxon>Nostocoides</taxon>
    </lineage>
</organism>
<dbReference type="InterPro" id="IPR002104">
    <property type="entry name" value="Integrase_catalytic"/>
</dbReference>
<dbReference type="SUPFAM" id="SSF56349">
    <property type="entry name" value="DNA breaking-rejoining enzymes"/>
    <property type="match status" value="1"/>
</dbReference>
<dbReference type="Gene3D" id="1.10.443.10">
    <property type="entry name" value="Intergrase catalytic core"/>
    <property type="match status" value="1"/>
</dbReference>
<evidence type="ECO:0000313" key="6">
    <source>
        <dbReference type="Proteomes" id="UP000035721"/>
    </source>
</evidence>
<evidence type="ECO:0000313" key="5">
    <source>
        <dbReference type="EMBL" id="CCH78442.1"/>
    </source>
</evidence>
<name>A0A077LZZ1_9MICO</name>
<protein>
    <submittedName>
        <fullName evidence="5">Integrase family protein</fullName>
    </submittedName>
</protein>